<reference evidence="1" key="2">
    <citation type="submission" date="2023-05" db="EMBL/GenBank/DDBJ databases">
        <authorList>
            <person name="Fouks B."/>
        </authorList>
    </citation>
    <scope>NUCLEOTIDE SEQUENCE</scope>
    <source>
        <strain evidence="1">Stay&amp;Tobe</strain>
        <tissue evidence="1">Testes</tissue>
    </source>
</reference>
<protein>
    <submittedName>
        <fullName evidence="1">Uncharacterized protein</fullName>
    </submittedName>
</protein>
<feature type="non-terminal residue" evidence="1">
    <location>
        <position position="1"/>
    </location>
</feature>
<proteinExistence type="predicted"/>
<name>A0AAD8AAC3_DIPPU</name>
<feature type="non-terminal residue" evidence="1">
    <location>
        <position position="62"/>
    </location>
</feature>
<reference evidence="1" key="1">
    <citation type="journal article" date="2023" name="IScience">
        <title>Live-bearing cockroach genome reveals convergent evolutionary mechanisms linked to viviparity in insects and beyond.</title>
        <authorList>
            <person name="Fouks B."/>
            <person name="Harrison M.C."/>
            <person name="Mikhailova A.A."/>
            <person name="Marchal E."/>
            <person name="English S."/>
            <person name="Carruthers M."/>
            <person name="Jennings E.C."/>
            <person name="Chiamaka E.L."/>
            <person name="Frigard R.A."/>
            <person name="Pippel M."/>
            <person name="Attardo G.M."/>
            <person name="Benoit J.B."/>
            <person name="Bornberg-Bauer E."/>
            <person name="Tobe S.S."/>
        </authorList>
    </citation>
    <scope>NUCLEOTIDE SEQUENCE</scope>
    <source>
        <strain evidence="1">Stay&amp;Tobe</strain>
    </source>
</reference>
<dbReference type="AlphaFoldDB" id="A0AAD8AAC3"/>
<evidence type="ECO:0000313" key="2">
    <source>
        <dbReference type="Proteomes" id="UP001233999"/>
    </source>
</evidence>
<accession>A0AAD8AAC3</accession>
<gene>
    <name evidence="1" type="ORF">L9F63_013728</name>
</gene>
<sequence>LGYKFTTESTTSVVGFSSLDVNRVSRVYDKLAESTTRLGVSRVFDKMPSAVSRVYDKPSLRQ</sequence>
<organism evidence="1 2">
    <name type="scientific">Diploptera punctata</name>
    <name type="common">Pacific beetle cockroach</name>
    <dbReference type="NCBI Taxonomy" id="6984"/>
    <lineage>
        <taxon>Eukaryota</taxon>
        <taxon>Metazoa</taxon>
        <taxon>Ecdysozoa</taxon>
        <taxon>Arthropoda</taxon>
        <taxon>Hexapoda</taxon>
        <taxon>Insecta</taxon>
        <taxon>Pterygota</taxon>
        <taxon>Neoptera</taxon>
        <taxon>Polyneoptera</taxon>
        <taxon>Dictyoptera</taxon>
        <taxon>Blattodea</taxon>
        <taxon>Blaberoidea</taxon>
        <taxon>Blaberidae</taxon>
        <taxon>Diplopterinae</taxon>
        <taxon>Diploptera</taxon>
    </lineage>
</organism>
<keyword evidence="2" id="KW-1185">Reference proteome</keyword>
<comment type="caution">
    <text evidence="1">The sequence shown here is derived from an EMBL/GenBank/DDBJ whole genome shotgun (WGS) entry which is preliminary data.</text>
</comment>
<dbReference type="Proteomes" id="UP001233999">
    <property type="component" value="Unassembled WGS sequence"/>
</dbReference>
<evidence type="ECO:0000313" key="1">
    <source>
        <dbReference type="EMBL" id="KAJ9595006.1"/>
    </source>
</evidence>
<dbReference type="EMBL" id="JASPKZ010002700">
    <property type="protein sequence ID" value="KAJ9595006.1"/>
    <property type="molecule type" value="Genomic_DNA"/>
</dbReference>